<accession>A0A8R1YB74</accession>
<accession>A0A2A6BCX3</accession>
<dbReference type="PANTHER" id="PTHR42735">
    <property type="match status" value="1"/>
</dbReference>
<evidence type="ECO:0000256" key="3">
    <source>
        <dbReference type="ARBA" id="ARBA00023239"/>
    </source>
</evidence>
<dbReference type="Gene3D" id="3.40.640.10">
    <property type="entry name" value="Type I PLP-dependent aspartate aminotransferase-like (Major domain)"/>
    <property type="match status" value="1"/>
</dbReference>
<comment type="cofactor">
    <cofactor evidence="1">
        <name>pyridoxal 5'-phosphate</name>
        <dbReference type="ChEBI" id="CHEBI:597326"/>
    </cofactor>
</comment>
<dbReference type="PANTHER" id="PTHR42735:SF6">
    <property type="entry name" value="SPHINGOSINE-1-PHOSPHATE LYASE 1"/>
    <property type="match status" value="1"/>
</dbReference>
<dbReference type="Proteomes" id="UP000005239">
    <property type="component" value="Unassembled WGS sequence"/>
</dbReference>
<reference evidence="5" key="1">
    <citation type="journal article" date="2008" name="Nat. Genet.">
        <title>The Pristionchus pacificus genome provides a unique perspective on nematode lifestyle and parasitism.</title>
        <authorList>
            <person name="Dieterich C."/>
            <person name="Clifton S.W."/>
            <person name="Schuster L.N."/>
            <person name="Chinwalla A."/>
            <person name="Delehaunty K."/>
            <person name="Dinkelacker I."/>
            <person name="Fulton L."/>
            <person name="Fulton R."/>
            <person name="Godfrey J."/>
            <person name="Minx P."/>
            <person name="Mitreva M."/>
            <person name="Roeseler W."/>
            <person name="Tian H."/>
            <person name="Witte H."/>
            <person name="Yang S.P."/>
            <person name="Wilson R.K."/>
            <person name="Sommer R.J."/>
        </authorList>
    </citation>
    <scope>NUCLEOTIDE SEQUENCE [LARGE SCALE GENOMIC DNA]</scope>
    <source>
        <strain evidence="5">PS312</strain>
    </source>
</reference>
<protein>
    <submittedName>
        <fullName evidence="4">Uncharacterized protein</fullName>
    </submittedName>
</protein>
<dbReference type="InterPro" id="IPR015421">
    <property type="entry name" value="PyrdxlP-dep_Trfase_major"/>
</dbReference>
<keyword evidence="5" id="KW-1185">Reference proteome</keyword>
<dbReference type="InterPro" id="IPR015422">
    <property type="entry name" value="PyrdxlP-dep_Trfase_small"/>
</dbReference>
<organism evidence="4 5">
    <name type="scientific">Pristionchus pacificus</name>
    <name type="common">Parasitic nematode worm</name>
    <dbReference type="NCBI Taxonomy" id="54126"/>
    <lineage>
        <taxon>Eukaryota</taxon>
        <taxon>Metazoa</taxon>
        <taxon>Ecdysozoa</taxon>
        <taxon>Nematoda</taxon>
        <taxon>Chromadorea</taxon>
        <taxon>Rhabditida</taxon>
        <taxon>Rhabditina</taxon>
        <taxon>Diplogasteromorpha</taxon>
        <taxon>Diplogasteroidea</taxon>
        <taxon>Neodiplogasteridae</taxon>
        <taxon>Pristionchus</taxon>
    </lineage>
</organism>
<name>A0A2A6BCX3_PRIPA</name>
<dbReference type="InterPro" id="IPR015424">
    <property type="entry name" value="PyrdxlP-dep_Trfase"/>
</dbReference>
<gene>
    <name evidence="4" type="primary">WBGene00098516</name>
</gene>
<dbReference type="Gene3D" id="3.90.1150.10">
    <property type="entry name" value="Aspartate Aminotransferase, domain 1"/>
    <property type="match status" value="1"/>
</dbReference>
<dbReference type="InterPro" id="IPR050477">
    <property type="entry name" value="GrpII_AminoAcid_Decarb"/>
</dbReference>
<dbReference type="SUPFAM" id="SSF53383">
    <property type="entry name" value="PLP-dependent transferases"/>
    <property type="match status" value="1"/>
</dbReference>
<keyword evidence="2" id="KW-0663">Pyridoxal phosphate</keyword>
<evidence type="ECO:0000256" key="1">
    <source>
        <dbReference type="ARBA" id="ARBA00001933"/>
    </source>
</evidence>
<dbReference type="EnsemblMetazoa" id="PPA08962.1">
    <property type="protein sequence ID" value="PPA08962.1"/>
    <property type="gene ID" value="WBGene00098516"/>
</dbReference>
<evidence type="ECO:0000313" key="5">
    <source>
        <dbReference type="Proteomes" id="UP000005239"/>
    </source>
</evidence>
<sequence>MEHVTHLVEEVQAAYDARDPSILPWWANICIGMIIATVFNHLVVDYRLRGALWWRLYQGFYKVAAKFPIYVKGMVQDDEFDSLSELAKAKVDIRKTVHDEDTAEGWTLAIPQKGLTPEEILDKQIKYSTKQANGRVDLKKPDYLNGDVSGAVFNTERSEDEIYLIKEMFGRLAFSNPLWPKIFPDVRKMETEVVSMTIELLHGDKNVCGTMTAGGSMSILQAVIACRNKAFDNGVNWPEM</sequence>
<reference evidence="4" key="2">
    <citation type="submission" date="2022-06" db="UniProtKB">
        <authorList>
            <consortium name="EnsemblMetazoa"/>
        </authorList>
    </citation>
    <scope>IDENTIFICATION</scope>
    <source>
        <strain evidence="4">PS312</strain>
    </source>
</reference>
<evidence type="ECO:0000313" key="4">
    <source>
        <dbReference type="EnsemblMetazoa" id="PPA08962.1"/>
    </source>
</evidence>
<proteinExistence type="predicted"/>
<evidence type="ECO:0000256" key="2">
    <source>
        <dbReference type="ARBA" id="ARBA00022898"/>
    </source>
</evidence>
<dbReference type="AlphaFoldDB" id="A0A2A6BCX3"/>
<keyword evidence="3" id="KW-0456">Lyase</keyword>